<comment type="caution">
    <text evidence="1">The sequence shown here is derived from an EMBL/GenBank/DDBJ whole genome shotgun (WGS) entry which is preliminary data.</text>
</comment>
<evidence type="ECO:0000313" key="1">
    <source>
        <dbReference type="EMBL" id="EFW89313.1"/>
    </source>
</evidence>
<evidence type="ECO:0000313" key="2">
    <source>
        <dbReference type="Proteomes" id="UP000005699"/>
    </source>
</evidence>
<name>E8JN46_STREI</name>
<dbReference type="SUPFAM" id="SSF55729">
    <property type="entry name" value="Acyl-CoA N-acyltransferases (Nat)"/>
    <property type="match status" value="1"/>
</dbReference>
<dbReference type="eggNOG" id="COG0456">
    <property type="taxonomic scope" value="Bacteria"/>
</dbReference>
<dbReference type="GO" id="GO:0016740">
    <property type="term" value="F:transferase activity"/>
    <property type="evidence" value="ECO:0007669"/>
    <property type="project" value="UniProtKB-KW"/>
</dbReference>
<dbReference type="HOGENOM" id="CLU_013985_13_0_9"/>
<keyword evidence="1" id="KW-0808">Transferase</keyword>
<dbReference type="Gene3D" id="3.40.630.30">
    <property type="match status" value="1"/>
</dbReference>
<accession>E8JN46</accession>
<dbReference type="RefSeq" id="WP_004231589.1">
    <property type="nucleotide sequence ID" value="NZ_GL698429.1"/>
</dbReference>
<sequence>MIIRKTEEKDLPRLMELYARAREFMAKNGNPNQWGLTNWPPKDLICDDIKTGRSYVCVNDEERVVGTFVYVYGEDIEPTYQVISDGQWIGDNTYGVIHRLAGDGSERGIGAFCINWALNQDEHLRIDTHQDNVIMQRLLQKLGFSHCGTIFIGDNRDSDSRLAYEKLI</sequence>
<dbReference type="Proteomes" id="UP000005699">
    <property type="component" value="Unassembled WGS sequence"/>
</dbReference>
<protein>
    <submittedName>
        <fullName evidence="1">Acetyltransferase, GNAT family</fullName>
    </submittedName>
</protein>
<dbReference type="AlphaFoldDB" id="E8JN46"/>
<reference evidence="1 2" key="1">
    <citation type="submission" date="2010-12" db="EMBL/GenBank/DDBJ databases">
        <authorList>
            <person name="Muzny D."/>
            <person name="Qin X."/>
            <person name="Deng J."/>
            <person name="Jiang H."/>
            <person name="Liu Y."/>
            <person name="Qu J."/>
            <person name="Song X.-Z."/>
            <person name="Zhang L."/>
            <person name="Thornton R."/>
            <person name="Coyle M."/>
            <person name="Francisco L."/>
            <person name="Jackson L."/>
            <person name="Javaid M."/>
            <person name="Korchina V."/>
            <person name="Kovar C."/>
            <person name="Mata R."/>
            <person name="Mathew T."/>
            <person name="Ngo R."/>
            <person name="Nguyen L."/>
            <person name="Nguyen N."/>
            <person name="Okwuonu G."/>
            <person name="Ongeri F."/>
            <person name="Pham C."/>
            <person name="Simmons D."/>
            <person name="Wilczek-Boney K."/>
            <person name="Hale W."/>
            <person name="Jakkamsetti A."/>
            <person name="Pham P."/>
            <person name="Ruth R."/>
            <person name="San Lucas F."/>
            <person name="Warren J."/>
            <person name="Zhang J."/>
            <person name="Zhao Z."/>
            <person name="Zhou C."/>
            <person name="Zhu D."/>
            <person name="Lee S."/>
            <person name="Bess C."/>
            <person name="Blankenburg K."/>
            <person name="Forbes L."/>
            <person name="Fu Q."/>
            <person name="Gubbala S."/>
            <person name="Hirani K."/>
            <person name="Jayaseelan J.C."/>
            <person name="Lara F."/>
            <person name="Munidasa M."/>
            <person name="Palculict T."/>
            <person name="Patil S."/>
            <person name="Pu L.-L."/>
            <person name="Saada N."/>
            <person name="Tang L."/>
            <person name="Weissenberger G."/>
            <person name="Zhu Y."/>
            <person name="Hemphill L."/>
            <person name="Shang Y."/>
            <person name="Youmans B."/>
            <person name="Ayvaz T."/>
            <person name="Ross M."/>
            <person name="Santibanez J."/>
            <person name="Aqrawi P."/>
            <person name="Gross S."/>
            <person name="Joshi V."/>
            <person name="Fowler G."/>
            <person name="Nazareth L."/>
            <person name="Reid J."/>
            <person name="Worley K."/>
            <person name="Petrosino J."/>
            <person name="Highlander S."/>
            <person name="Gibbs R."/>
        </authorList>
    </citation>
    <scope>NUCLEOTIDE SEQUENCE [LARGE SCALE GENOMIC DNA]</scope>
    <source>
        <strain evidence="1 2">ATCC 9812</strain>
    </source>
</reference>
<dbReference type="EMBL" id="AEVB01000010">
    <property type="protein sequence ID" value="EFW89313.1"/>
    <property type="molecule type" value="Genomic_DNA"/>
</dbReference>
<proteinExistence type="predicted"/>
<gene>
    <name evidence="1" type="ORF">HMPREF0819_0419</name>
</gene>
<organism evidence="1 2">
    <name type="scientific">Streptococcus equinus ATCC 9812</name>
    <dbReference type="NCBI Taxonomy" id="525379"/>
    <lineage>
        <taxon>Bacteria</taxon>
        <taxon>Bacillati</taxon>
        <taxon>Bacillota</taxon>
        <taxon>Bacilli</taxon>
        <taxon>Lactobacillales</taxon>
        <taxon>Streptococcaceae</taxon>
        <taxon>Streptococcus</taxon>
    </lineage>
</organism>
<dbReference type="InterPro" id="IPR016181">
    <property type="entry name" value="Acyl_CoA_acyltransferase"/>
</dbReference>